<evidence type="ECO:0000259" key="3">
    <source>
        <dbReference type="Pfam" id="PF18731"/>
    </source>
</evidence>
<evidence type="ECO:0000259" key="2">
    <source>
        <dbReference type="Pfam" id="PF11784"/>
    </source>
</evidence>
<dbReference type="RefSeq" id="WP_140744119.1">
    <property type="nucleotide sequence ID" value="NZ_RCZM01000011.1"/>
</dbReference>
<comment type="caution">
    <text evidence="4">The sequence shown here is derived from an EMBL/GenBank/DDBJ whole genome shotgun (WGS) entry which is preliminary data.</text>
</comment>
<dbReference type="InterPro" id="IPR041650">
    <property type="entry name" value="HEPN_Swt1"/>
</dbReference>
<gene>
    <name evidence="4" type="ORF">EAH86_20185</name>
</gene>
<dbReference type="InterPro" id="IPR021754">
    <property type="entry name" value="DUF3320"/>
</dbReference>
<name>A0A502CGG3_9MICO</name>
<accession>A0A502CGG3</accession>
<proteinExistence type="predicted"/>
<reference evidence="4 5" key="1">
    <citation type="journal article" date="2019" name="Environ. Microbiol.">
        <title>Species interactions and distinct microbial communities in high Arctic permafrost affected cryosols are associated with the CH4 and CO2 gas fluxes.</title>
        <authorList>
            <person name="Altshuler I."/>
            <person name="Hamel J."/>
            <person name="Turney S."/>
            <person name="Magnuson E."/>
            <person name="Levesque R."/>
            <person name="Greer C."/>
            <person name="Whyte L.G."/>
        </authorList>
    </citation>
    <scope>NUCLEOTIDE SEQUENCE [LARGE SCALE GENOMIC DNA]</scope>
    <source>
        <strain evidence="4 5">S9.3A</strain>
    </source>
</reference>
<protein>
    <submittedName>
        <fullName evidence="4">DUF3320 domain-containing protein</fullName>
    </submittedName>
</protein>
<evidence type="ECO:0000313" key="4">
    <source>
        <dbReference type="EMBL" id="TPG12247.1"/>
    </source>
</evidence>
<dbReference type="Pfam" id="PF11784">
    <property type="entry name" value="DUF3320"/>
    <property type="match status" value="1"/>
</dbReference>
<keyword evidence="5" id="KW-1185">Reference proteome</keyword>
<dbReference type="Proteomes" id="UP000317722">
    <property type="component" value="Unassembled WGS sequence"/>
</dbReference>
<feature type="region of interest" description="Disordered" evidence="1">
    <location>
        <begin position="163"/>
        <end position="183"/>
    </location>
</feature>
<evidence type="ECO:0000313" key="5">
    <source>
        <dbReference type="Proteomes" id="UP000317722"/>
    </source>
</evidence>
<feature type="domain" description="Swt1-like HEPN" evidence="3">
    <location>
        <begin position="13"/>
        <end position="124"/>
    </location>
</feature>
<feature type="domain" description="DUF3320" evidence="2">
    <location>
        <begin position="218"/>
        <end position="261"/>
    </location>
</feature>
<sequence length="365" mass="40889">MTFKPNLSVKESLDHLASRLDSIIADRLAANLGGHPWTVVLEILDQKKGFTSGYKYWAHDLQAQLRMLTERLGDFGYPFDDQQRTVSTIGNELRIVRKQMAHMYAFNVDEAFRASDFAVRLLEHFGDADGLEEAKRIRREALAALAAQEGVTEHVAAEAISAPTSTVDQPPAPPTVEEIESVTPDPEVLVREPSVIGDKRLGFEPWTVVQVGGIEVLDELPKKVAKEKVRAVAVEIATYEGPIHLDRLTDKTAQSFGLQRVRSNREKKISYQIQQAGLFVDEDKFVWPREIDPAAWAEFRPNDSTVDRPFVLVSTVEIANAARFIQTKHPGISDDELDVSVLQTFGRKRRTKQLAAHLAKAKELM</sequence>
<dbReference type="OrthoDB" id="9757917at2"/>
<dbReference type="AlphaFoldDB" id="A0A502CGG3"/>
<dbReference type="EMBL" id="RCZM01000011">
    <property type="protein sequence ID" value="TPG12247.1"/>
    <property type="molecule type" value="Genomic_DNA"/>
</dbReference>
<organism evidence="4 5">
    <name type="scientific">Pedococcus bigeumensis</name>
    <dbReference type="NCBI Taxonomy" id="433644"/>
    <lineage>
        <taxon>Bacteria</taxon>
        <taxon>Bacillati</taxon>
        <taxon>Actinomycetota</taxon>
        <taxon>Actinomycetes</taxon>
        <taxon>Micrococcales</taxon>
        <taxon>Intrasporangiaceae</taxon>
        <taxon>Pedococcus</taxon>
    </lineage>
</organism>
<dbReference type="Pfam" id="PF18731">
    <property type="entry name" value="HEPN_Swt1"/>
    <property type="match status" value="1"/>
</dbReference>
<evidence type="ECO:0000256" key="1">
    <source>
        <dbReference type="SAM" id="MobiDB-lite"/>
    </source>
</evidence>